<dbReference type="RefSeq" id="WP_301755831.1">
    <property type="nucleotide sequence ID" value="NZ_JAUJSQ010000006.1"/>
</dbReference>
<organism evidence="2 3">
    <name type="scientific">Burkholderia metallica</name>
    <dbReference type="NCBI Taxonomy" id="488729"/>
    <lineage>
        <taxon>Bacteria</taxon>
        <taxon>Pseudomonadati</taxon>
        <taxon>Pseudomonadota</taxon>
        <taxon>Betaproteobacteria</taxon>
        <taxon>Burkholderiales</taxon>
        <taxon>Burkholderiaceae</taxon>
        <taxon>Burkholderia</taxon>
        <taxon>Burkholderia cepacia complex</taxon>
    </lineage>
</organism>
<protein>
    <submittedName>
        <fullName evidence="2">Uncharacterized protein</fullName>
    </submittedName>
</protein>
<evidence type="ECO:0000313" key="3">
    <source>
        <dbReference type="Proteomes" id="UP001171606"/>
    </source>
</evidence>
<dbReference type="Proteomes" id="UP001171606">
    <property type="component" value="Unassembled WGS sequence"/>
</dbReference>
<gene>
    <name evidence="2" type="ORF">QZM52_17215</name>
</gene>
<comment type="caution">
    <text evidence="2">The sequence shown here is derived from an EMBL/GenBank/DDBJ whole genome shotgun (WGS) entry which is preliminary data.</text>
</comment>
<evidence type="ECO:0000256" key="1">
    <source>
        <dbReference type="SAM" id="MobiDB-lite"/>
    </source>
</evidence>
<accession>A0ABT8PD12</accession>
<reference evidence="2" key="1">
    <citation type="submission" date="2023-07" db="EMBL/GenBank/DDBJ databases">
        <title>A collection of bacterial strains from the Burkholderia cepacia Research Laboratory and Repository.</title>
        <authorList>
            <person name="Lipuma J."/>
            <person name="Spilker T."/>
            <person name="Caverly L."/>
        </authorList>
    </citation>
    <scope>NUCLEOTIDE SEQUENCE</scope>
    <source>
        <strain evidence="2">AU42020</strain>
    </source>
</reference>
<feature type="region of interest" description="Disordered" evidence="1">
    <location>
        <begin position="13"/>
        <end position="46"/>
    </location>
</feature>
<sequence>MFAHAHIHADQYVSGRAGAQRRADRMSPQIPRCTAPAHRSSRTQTNGTVNATWQANPLHDCRMNRNNLFNDKKNCSFKSLFDDRQFADRTTRRFAAVIGIGRARRRLASVEFRRRTTHTRLSPKRSLE</sequence>
<name>A0ABT8PD12_9BURK</name>
<proteinExistence type="predicted"/>
<keyword evidence="3" id="KW-1185">Reference proteome</keyword>
<dbReference type="EMBL" id="JAUJSQ010000006">
    <property type="protein sequence ID" value="MDN7933029.1"/>
    <property type="molecule type" value="Genomic_DNA"/>
</dbReference>
<evidence type="ECO:0000313" key="2">
    <source>
        <dbReference type="EMBL" id="MDN7933029.1"/>
    </source>
</evidence>